<proteinExistence type="predicted"/>
<gene>
    <name evidence="2" type="ORF">DBV15_07604</name>
</gene>
<feature type="region of interest" description="Disordered" evidence="1">
    <location>
        <begin position="1"/>
        <end position="40"/>
    </location>
</feature>
<accession>A0A4S2KEX0</accession>
<evidence type="ECO:0000256" key="1">
    <source>
        <dbReference type="SAM" id="MobiDB-lite"/>
    </source>
</evidence>
<dbReference type="AlphaFoldDB" id="A0A4S2KEX0"/>
<keyword evidence="3" id="KW-1185">Reference proteome</keyword>
<evidence type="ECO:0000313" key="3">
    <source>
        <dbReference type="Proteomes" id="UP000310200"/>
    </source>
</evidence>
<feature type="compositionally biased region" description="Basic and acidic residues" evidence="1">
    <location>
        <begin position="30"/>
        <end position="40"/>
    </location>
</feature>
<sequence>MKWPVKKLCGSPSERPDKERTQTPGPGSREPGHEDTKRLRNVECGTAAWRMYVDSGARSSELFIPGAMREKKITTMELAQSEGQLPVNSRFAPPSPFCTSSGDESRKATCEAVVTPASEIGNCPTNGITNACALAPDGK</sequence>
<evidence type="ECO:0000313" key="2">
    <source>
        <dbReference type="EMBL" id="TGZ47925.1"/>
    </source>
</evidence>
<name>A0A4S2KEX0_9HYME</name>
<dbReference type="EMBL" id="QBLH01002623">
    <property type="protein sequence ID" value="TGZ47925.1"/>
    <property type="molecule type" value="Genomic_DNA"/>
</dbReference>
<protein>
    <submittedName>
        <fullName evidence="2">Uncharacterized protein</fullName>
    </submittedName>
</protein>
<organism evidence="2 3">
    <name type="scientific">Temnothorax longispinosus</name>
    <dbReference type="NCBI Taxonomy" id="300112"/>
    <lineage>
        <taxon>Eukaryota</taxon>
        <taxon>Metazoa</taxon>
        <taxon>Ecdysozoa</taxon>
        <taxon>Arthropoda</taxon>
        <taxon>Hexapoda</taxon>
        <taxon>Insecta</taxon>
        <taxon>Pterygota</taxon>
        <taxon>Neoptera</taxon>
        <taxon>Endopterygota</taxon>
        <taxon>Hymenoptera</taxon>
        <taxon>Apocrita</taxon>
        <taxon>Aculeata</taxon>
        <taxon>Formicoidea</taxon>
        <taxon>Formicidae</taxon>
        <taxon>Myrmicinae</taxon>
        <taxon>Temnothorax</taxon>
    </lineage>
</organism>
<dbReference type="Proteomes" id="UP000310200">
    <property type="component" value="Unassembled WGS sequence"/>
</dbReference>
<feature type="region of interest" description="Disordered" evidence="1">
    <location>
        <begin position="84"/>
        <end position="105"/>
    </location>
</feature>
<comment type="caution">
    <text evidence="2">The sequence shown here is derived from an EMBL/GenBank/DDBJ whole genome shotgun (WGS) entry which is preliminary data.</text>
</comment>
<reference evidence="2 3" key="1">
    <citation type="journal article" date="2019" name="Philos. Trans. R. Soc. Lond., B, Biol. Sci.">
        <title>Ant behaviour and brain gene expression of defending hosts depend on the ecological success of the intruding social parasite.</title>
        <authorList>
            <person name="Kaur R."/>
            <person name="Stoldt M."/>
            <person name="Jongepier E."/>
            <person name="Feldmeyer B."/>
            <person name="Menzel F."/>
            <person name="Bornberg-Bauer E."/>
            <person name="Foitzik S."/>
        </authorList>
    </citation>
    <scope>NUCLEOTIDE SEQUENCE [LARGE SCALE GENOMIC DNA]</scope>
    <source>
        <tissue evidence="2">Whole body</tissue>
    </source>
</reference>